<dbReference type="InterPro" id="IPR050342">
    <property type="entry name" value="HMGB"/>
</dbReference>
<dbReference type="AlphaFoldDB" id="A0AAF0DHH1"/>
<accession>A0AAF0DHH1</accession>
<evidence type="ECO:0000256" key="3">
    <source>
        <dbReference type="SAM" id="MobiDB-lite"/>
    </source>
</evidence>
<gene>
    <name evidence="5" type="ORF">PRK78_003781</name>
</gene>
<feature type="DNA-binding region" description="HMG box" evidence="2">
    <location>
        <begin position="105"/>
        <end position="174"/>
    </location>
</feature>
<feature type="compositionally biased region" description="Basic and acidic residues" evidence="3">
    <location>
        <begin position="198"/>
        <end position="210"/>
    </location>
</feature>
<evidence type="ECO:0000313" key="5">
    <source>
        <dbReference type="EMBL" id="WEW58313.1"/>
    </source>
</evidence>
<dbReference type="SUPFAM" id="SSF47095">
    <property type="entry name" value="HMG-box"/>
    <property type="match status" value="1"/>
</dbReference>
<sequence>MTPPKPEPSKDSTAIVTVNIDDFTRTRDSVIVALASLQSAVSDLSKAYINHANTVLNRGPSTLDLGGITTSLLENGLFSAARHSPAVEAELKKKRKRAPPDPNAPKRALTPYFLYMHHNRQKIASELGENARPKDVADEGTRRWAKMNPQEREVWQSLYKQNLGVYKAKMQAYKAGLPIPEEETAVTEAAAAQQQLHEGVRQATEDRSSEESSDDEEEEQEEEEPTPEPVREPTPPRSSKRRRTAESKNLPAPPPSPPKRVSPEKKRKGKTVVEERNKRLSIGETSKGDRKSRKKRKSEAIVDED</sequence>
<feature type="domain" description="HMG box" evidence="4">
    <location>
        <begin position="105"/>
        <end position="174"/>
    </location>
</feature>
<dbReference type="PANTHER" id="PTHR48112:SF5">
    <property type="entry name" value="BOX PROTEIN, PUTATIVE (AFU_ORTHOLOGUE AFUA_1G04550)-RELATED"/>
    <property type="match status" value="1"/>
</dbReference>
<organism evidence="5 6">
    <name type="scientific">Emydomyces testavorans</name>
    <dbReference type="NCBI Taxonomy" id="2070801"/>
    <lineage>
        <taxon>Eukaryota</taxon>
        <taxon>Fungi</taxon>
        <taxon>Dikarya</taxon>
        <taxon>Ascomycota</taxon>
        <taxon>Pezizomycotina</taxon>
        <taxon>Eurotiomycetes</taxon>
        <taxon>Eurotiomycetidae</taxon>
        <taxon>Onygenales</taxon>
        <taxon>Nannizziopsiaceae</taxon>
        <taxon>Emydomyces</taxon>
    </lineage>
</organism>
<feature type="region of interest" description="Disordered" evidence="3">
    <location>
        <begin position="185"/>
        <end position="305"/>
    </location>
</feature>
<protein>
    <recommendedName>
        <fullName evidence="4">HMG box domain-containing protein</fullName>
    </recommendedName>
</protein>
<evidence type="ECO:0000256" key="2">
    <source>
        <dbReference type="PROSITE-ProRule" id="PRU00267"/>
    </source>
</evidence>
<evidence type="ECO:0000259" key="4">
    <source>
        <dbReference type="PROSITE" id="PS50118"/>
    </source>
</evidence>
<dbReference type="Proteomes" id="UP001219355">
    <property type="component" value="Chromosome 2"/>
</dbReference>
<reference evidence="5" key="1">
    <citation type="submission" date="2023-03" db="EMBL/GenBank/DDBJ databases">
        <title>Emydomyces testavorans Genome Sequence.</title>
        <authorList>
            <person name="Hoyer L."/>
        </authorList>
    </citation>
    <scope>NUCLEOTIDE SEQUENCE</scope>
    <source>
        <strain evidence="5">16-2883</strain>
    </source>
</reference>
<dbReference type="InterPro" id="IPR036910">
    <property type="entry name" value="HMG_box_dom_sf"/>
</dbReference>
<proteinExistence type="predicted"/>
<feature type="compositionally biased region" description="Acidic residues" evidence="3">
    <location>
        <begin position="211"/>
        <end position="226"/>
    </location>
</feature>
<dbReference type="GO" id="GO:0003677">
    <property type="term" value="F:DNA binding"/>
    <property type="evidence" value="ECO:0007669"/>
    <property type="project" value="UniProtKB-UniRule"/>
</dbReference>
<evidence type="ECO:0000313" key="6">
    <source>
        <dbReference type="Proteomes" id="UP001219355"/>
    </source>
</evidence>
<feature type="compositionally biased region" description="Low complexity" evidence="3">
    <location>
        <begin position="186"/>
        <end position="195"/>
    </location>
</feature>
<feature type="region of interest" description="Disordered" evidence="3">
    <location>
        <begin position="88"/>
        <end position="107"/>
    </location>
</feature>
<name>A0AAF0DHH1_9EURO</name>
<dbReference type="PROSITE" id="PS50118">
    <property type="entry name" value="HMG_BOX_2"/>
    <property type="match status" value="1"/>
</dbReference>
<dbReference type="EMBL" id="CP120628">
    <property type="protein sequence ID" value="WEW58313.1"/>
    <property type="molecule type" value="Genomic_DNA"/>
</dbReference>
<dbReference type="Pfam" id="PF00505">
    <property type="entry name" value="HMG_box"/>
    <property type="match status" value="1"/>
</dbReference>
<dbReference type="InterPro" id="IPR009071">
    <property type="entry name" value="HMG_box_dom"/>
</dbReference>
<keyword evidence="1 2" id="KW-0238">DNA-binding</keyword>
<dbReference type="Gene3D" id="1.10.30.10">
    <property type="entry name" value="High mobility group box domain"/>
    <property type="match status" value="1"/>
</dbReference>
<keyword evidence="6" id="KW-1185">Reference proteome</keyword>
<dbReference type="PANTHER" id="PTHR48112">
    <property type="entry name" value="HIGH MOBILITY GROUP PROTEIN DSP1"/>
    <property type="match status" value="1"/>
</dbReference>
<evidence type="ECO:0000256" key="1">
    <source>
        <dbReference type="ARBA" id="ARBA00023125"/>
    </source>
</evidence>
<dbReference type="SMART" id="SM00398">
    <property type="entry name" value="HMG"/>
    <property type="match status" value="1"/>
</dbReference>
<feature type="compositionally biased region" description="Pro residues" evidence="3">
    <location>
        <begin position="251"/>
        <end position="260"/>
    </location>
</feature>
<dbReference type="GO" id="GO:0005634">
    <property type="term" value="C:nucleus"/>
    <property type="evidence" value="ECO:0007669"/>
    <property type="project" value="UniProtKB-UniRule"/>
</dbReference>
<keyword evidence="2" id="KW-0539">Nucleus</keyword>